<reference evidence="2 3" key="1">
    <citation type="submission" date="2021-06" db="EMBL/GenBank/DDBJ databases">
        <title>Enterococcus alishanensis sp. nov., a novel lactic acid bacterium isolated from fresh coffee beans.</title>
        <authorList>
            <person name="Chen Y.-S."/>
        </authorList>
    </citation>
    <scope>NUCLEOTIDE SEQUENCE [LARGE SCALE GENOMIC DNA]</scope>
    <source>
        <strain evidence="2 3">ALS3</strain>
    </source>
</reference>
<organism evidence="2 3">
    <name type="scientific">Enterococcus alishanensis</name>
    <dbReference type="NCBI Taxonomy" id="1303817"/>
    <lineage>
        <taxon>Bacteria</taxon>
        <taxon>Bacillati</taxon>
        <taxon>Bacillota</taxon>
        <taxon>Bacilli</taxon>
        <taxon>Lactobacillales</taxon>
        <taxon>Enterococcaceae</taxon>
        <taxon>Enterococcus</taxon>
    </lineage>
</organism>
<comment type="caution">
    <text evidence="2">The sequence shown here is derived from an EMBL/GenBank/DDBJ whole genome shotgun (WGS) entry which is preliminary data.</text>
</comment>
<dbReference type="EMBL" id="JAHUZB010000003">
    <property type="protein sequence ID" value="MBV7390653.1"/>
    <property type="molecule type" value="Genomic_DNA"/>
</dbReference>
<keyword evidence="1" id="KW-1133">Transmembrane helix</keyword>
<accession>A0ABS6TCK8</accession>
<feature type="transmembrane region" description="Helical" evidence="1">
    <location>
        <begin position="42"/>
        <end position="62"/>
    </location>
</feature>
<evidence type="ECO:0008006" key="4">
    <source>
        <dbReference type="Google" id="ProtNLM"/>
    </source>
</evidence>
<sequence length="124" mass="13703">MKQDERQVGNQRTGAHYVLMGSVAPTVILMLFLAGIGEMNAFFAIVAFYVAQQLCWIINYGLLNTMITDTSSLLILNSSIVTAAFTILATYLLNQPLLLGLLILSLVLLILGIIRLNKLNQKNY</sequence>
<keyword evidence="3" id="KW-1185">Reference proteome</keyword>
<evidence type="ECO:0000313" key="3">
    <source>
        <dbReference type="Proteomes" id="UP000774130"/>
    </source>
</evidence>
<protein>
    <recommendedName>
        <fullName evidence="4">MFS transporter</fullName>
    </recommendedName>
</protein>
<gene>
    <name evidence="2" type="ORF">KUA55_08175</name>
</gene>
<evidence type="ECO:0000313" key="2">
    <source>
        <dbReference type="EMBL" id="MBV7390653.1"/>
    </source>
</evidence>
<name>A0ABS6TCK8_9ENTE</name>
<feature type="transmembrane region" description="Helical" evidence="1">
    <location>
        <begin position="74"/>
        <end position="92"/>
    </location>
</feature>
<evidence type="ECO:0000256" key="1">
    <source>
        <dbReference type="SAM" id="Phobius"/>
    </source>
</evidence>
<keyword evidence="1" id="KW-0472">Membrane</keyword>
<feature type="transmembrane region" description="Helical" evidence="1">
    <location>
        <begin position="98"/>
        <end position="116"/>
    </location>
</feature>
<feature type="transmembrane region" description="Helical" evidence="1">
    <location>
        <begin position="15"/>
        <end position="36"/>
    </location>
</feature>
<proteinExistence type="predicted"/>
<dbReference type="RefSeq" id="WP_218325711.1">
    <property type="nucleotide sequence ID" value="NZ_JAHUZB010000003.1"/>
</dbReference>
<dbReference type="Proteomes" id="UP000774130">
    <property type="component" value="Unassembled WGS sequence"/>
</dbReference>
<keyword evidence="1" id="KW-0812">Transmembrane</keyword>